<dbReference type="Pfam" id="PF00383">
    <property type="entry name" value="dCMP_cyt_deam_1"/>
    <property type="match status" value="1"/>
</dbReference>
<evidence type="ECO:0000256" key="3">
    <source>
        <dbReference type="ARBA" id="ARBA00005259"/>
    </source>
</evidence>
<sequence>MSYPYVLLSAAVSLDGYLDDTTSERLLLSSPADFDRVDEVRASVDAILIGAGTIRADNPRLLVNSADRRAARVAAGKPEYPLKVTVSGSGDLDPAANFWHTGGEKTVYTTEKGAERARALGIAADVVPLGPELDWRRILTHLHDERGVRRLMVEGGGTVHTQLLQQGLADELQLVLAPLLVGDPDAPRLFGPGAYQGGRLRLTDTRRIQDVVLMRYEPTAPGTGPLPSAADRRWLALACDLAAECPPSQTAFSVGAVVVAADGTELARGHSREAGDPVVHAEEAALAKIDPADPRLATATVYSSLEPCARRASRPAPCARLILDAGVRRVVTAWQEPDTFVTAADGNGLLAAEGVDVVVLPEYVERARVVNRHLTG</sequence>
<evidence type="ECO:0000256" key="4">
    <source>
        <dbReference type="ARBA" id="ARBA00007417"/>
    </source>
</evidence>
<dbReference type="InterPro" id="IPR024072">
    <property type="entry name" value="DHFR-like_dom_sf"/>
</dbReference>
<dbReference type="InterPro" id="IPR002734">
    <property type="entry name" value="RibDG_C"/>
</dbReference>
<evidence type="ECO:0000256" key="2">
    <source>
        <dbReference type="ARBA" id="ARBA00004882"/>
    </source>
</evidence>
<accession>A0ABV9B234</accession>
<evidence type="ECO:0000256" key="1">
    <source>
        <dbReference type="ARBA" id="ARBA00002151"/>
    </source>
</evidence>
<comment type="catalytic activity">
    <reaction evidence="10">
        <text>2,5-diamino-6-hydroxy-4-(5-phosphoribosylamino)-pyrimidine + H2O + H(+) = 5-amino-6-(5-phospho-D-ribosylamino)uracil + NH4(+)</text>
        <dbReference type="Rhea" id="RHEA:21868"/>
        <dbReference type="ChEBI" id="CHEBI:15377"/>
        <dbReference type="ChEBI" id="CHEBI:15378"/>
        <dbReference type="ChEBI" id="CHEBI:28938"/>
        <dbReference type="ChEBI" id="CHEBI:58453"/>
        <dbReference type="ChEBI" id="CHEBI:58614"/>
        <dbReference type="EC" id="3.5.4.26"/>
    </reaction>
</comment>
<evidence type="ECO:0000256" key="6">
    <source>
        <dbReference type="ARBA" id="ARBA00019930"/>
    </source>
</evidence>
<protein>
    <recommendedName>
        <fullName evidence="6">Riboflavin biosynthesis protein RibD</fullName>
        <ecNumber evidence="5">3.5.4.26</ecNumber>
    </recommendedName>
</protein>
<feature type="domain" description="CMP/dCMP-type deaminase" evidence="11">
    <location>
        <begin position="229"/>
        <end position="343"/>
    </location>
</feature>
<dbReference type="Gene3D" id="3.40.140.10">
    <property type="entry name" value="Cytidine Deaminase, domain 2"/>
    <property type="match status" value="1"/>
</dbReference>
<reference evidence="13" key="1">
    <citation type="journal article" date="2019" name="Int. J. Syst. Evol. Microbiol.">
        <title>The Global Catalogue of Microorganisms (GCM) 10K type strain sequencing project: providing services to taxonomists for standard genome sequencing and annotation.</title>
        <authorList>
            <consortium name="The Broad Institute Genomics Platform"/>
            <consortium name="The Broad Institute Genome Sequencing Center for Infectious Disease"/>
            <person name="Wu L."/>
            <person name="Ma J."/>
        </authorList>
    </citation>
    <scope>NUCLEOTIDE SEQUENCE [LARGE SCALE GENOMIC DNA]</scope>
    <source>
        <strain evidence="13">CGMCC 4.7177</strain>
    </source>
</reference>
<dbReference type="PROSITE" id="PS51747">
    <property type="entry name" value="CYT_DCMP_DEAMINASES_2"/>
    <property type="match status" value="1"/>
</dbReference>
<comment type="pathway">
    <text evidence="2">Cofactor biosynthesis; riboflavin biosynthesis; 5-amino-6-(D-ribitylamino)uracil from GTP: step 2/4.</text>
</comment>
<evidence type="ECO:0000313" key="13">
    <source>
        <dbReference type="Proteomes" id="UP001595839"/>
    </source>
</evidence>
<comment type="similarity">
    <text evidence="3">In the N-terminal section; belongs to the cytidine and deoxycytidylate deaminase family.</text>
</comment>
<evidence type="ECO:0000259" key="11">
    <source>
        <dbReference type="PROSITE" id="PS51747"/>
    </source>
</evidence>
<dbReference type="PANTHER" id="PTHR38011">
    <property type="entry name" value="DIHYDROFOLATE REDUCTASE FAMILY PROTEIN (AFU_ORTHOLOGUE AFUA_8G06820)"/>
    <property type="match status" value="1"/>
</dbReference>
<evidence type="ECO:0000256" key="9">
    <source>
        <dbReference type="ARBA" id="ARBA00049861"/>
    </source>
</evidence>
<name>A0ABV9B234_9ACTN</name>
<dbReference type="SUPFAM" id="SSF53597">
    <property type="entry name" value="Dihydrofolate reductase-like"/>
    <property type="match status" value="1"/>
</dbReference>
<dbReference type="SUPFAM" id="SSF53927">
    <property type="entry name" value="Cytidine deaminase-like"/>
    <property type="match status" value="1"/>
</dbReference>
<evidence type="ECO:0000256" key="7">
    <source>
        <dbReference type="ARBA" id="ARBA00022857"/>
    </source>
</evidence>
<dbReference type="Gene3D" id="3.40.430.10">
    <property type="entry name" value="Dihydrofolate Reductase, subunit A"/>
    <property type="match status" value="1"/>
</dbReference>
<dbReference type="InterPro" id="IPR002125">
    <property type="entry name" value="CMP_dCMP_dom"/>
</dbReference>
<evidence type="ECO:0000313" key="12">
    <source>
        <dbReference type="EMBL" id="MFC4505719.1"/>
    </source>
</evidence>
<dbReference type="InterPro" id="IPR050765">
    <property type="entry name" value="Riboflavin_Biosynth_HTPR"/>
</dbReference>
<dbReference type="InterPro" id="IPR016193">
    <property type="entry name" value="Cytidine_deaminase-like"/>
</dbReference>
<dbReference type="Proteomes" id="UP001595839">
    <property type="component" value="Unassembled WGS sequence"/>
</dbReference>
<dbReference type="Pfam" id="PF01872">
    <property type="entry name" value="RibD_C"/>
    <property type="match status" value="1"/>
</dbReference>
<keyword evidence="13" id="KW-1185">Reference proteome</keyword>
<evidence type="ECO:0000256" key="5">
    <source>
        <dbReference type="ARBA" id="ARBA00012766"/>
    </source>
</evidence>
<dbReference type="RefSeq" id="WP_381171438.1">
    <property type="nucleotide sequence ID" value="NZ_JBHSFK010000036.1"/>
</dbReference>
<gene>
    <name evidence="12" type="ORF">ACFPIH_40785</name>
</gene>
<comment type="catalytic activity">
    <reaction evidence="9">
        <text>5-amino-6-(5-phospho-D-ribitylamino)uracil + NADP(+) = 5-amino-6-(5-phospho-D-ribosylamino)uracil + NADPH + H(+)</text>
        <dbReference type="Rhea" id="RHEA:17845"/>
        <dbReference type="ChEBI" id="CHEBI:15378"/>
        <dbReference type="ChEBI" id="CHEBI:57783"/>
        <dbReference type="ChEBI" id="CHEBI:58349"/>
        <dbReference type="ChEBI" id="CHEBI:58421"/>
        <dbReference type="ChEBI" id="CHEBI:58453"/>
        <dbReference type="EC" id="1.1.1.193"/>
    </reaction>
</comment>
<dbReference type="EMBL" id="JBHSFK010000036">
    <property type="protein sequence ID" value="MFC4505719.1"/>
    <property type="molecule type" value="Genomic_DNA"/>
</dbReference>
<organism evidence="12 13">
    <name type="scientific">Streptomyces vulcanius</name>
    <dbReference type="NCBI Taxonomy" id="1441876"/>
    <lineage>
        <taxon>Bacteria</taxon>
        <taxon>Bacillati</taxon>
        <taxon>Actinomycetota</taxon>
        <taxon>Actinomycetes</taxon>
        <taxon>Kitasatosporales</taxon>
        <taxon>Streptomycetaceae</taxon>
        <taxon>Streptomyces</taxon>
    </lineage>
</organism>
<comment type="caution">
    <text evidence="12">The sequence shown here is derived from an EMBL/GenBank/DDBJ whole genome shotgun (WGS) entry which is preliminary data.</text>
</comment>
<proteinExistence type="inferred from homology"/>
<keyword evidence="7" id="KW-0521">NADP</keyword>
<comment type="function">
    <text evidence="1">Converts 2,5-diamino-6-(ribosylamino)-4(3h)-pyrimidinone 5'-phosphate into 5-amino-6-(ribosylamino)-2,4(1h,3h)-pyrimidinedione 5'-phosphate.</text>
</comment>
<dbReference type="EC" id="3.5.4.26" evidence="5"/>
<keyword evidence="8" id="KW-0560">Oxidoreductase</keyword>
<comment type="similarity">
    <text evidence="4">In the C-terminal section; belongs to the HTP reductase family.</text>
</comment>
<dbReference type="PANTHER" id="PTHR38011:SF7">
    <property type="entry name" value="2,5-DIAMINO-6-RIBOSYLAMINO-4(3H)-PYRIMIDINONE 5'-PHOSPHATE REDUCTASE"/>
    <property type="match status" value="1"/>
</dbReference>
<evidence type="ECO:0000256" key="8">
    <source>
        <dbReference type="ARBA" id="ARBA00023002"/>
    </source>
</evidence>
<evidence type="ECO:0000256" key="10">
    <source>
        <dbReference type="ARBA" id="ARBA00049886"/>
    </source>
</evidence>